<organism evidence="1 2">
    <name type="scientific">Myroides guanonis</name>
    <dbReference type="NCBI Taxonomy" id="1150112"/>
    <lineage>
        <taxon>Bacteria</taxon>
        <taxon>Pseudomonadati</taxon>
        <taxon>Bacteroidota</taxon>
        <taxon>Flavobacteriia</taxon>
        <taxon>Flavobacteriales</taxon>
        <taxon>Flavobacteriaceae</taxon>
        <taxon>Myroides</taxon>
    </lineage>
</organism>
<evidence type="ECO:0000313" key="2">
    <source>
        <dbReference type="Proteomes" id="UP000243887"/>
    </source>
</evidence>
<sequence>MTKKYNKYNFFKHTFCDWRSVDGVPEQKIDYISKSGSSYYFTSDGVYRIANHWGRAANCRWRLLSSQKVSQINQIGYANWTDFYPNNDTDLLYFIEVDWGNRTAKYQHKFIDTNGNHLYRSAISTVKRIQLISTVFEDDSWAKYLDYEDLGEITCFVVERLIHSNDSMIQIKRAWTDGQKK</sequence>
<dbReference type="EMBL" id="FORU01000009">
    <property type="protein sequence ID" value="SFJ52554.1"/>
    <property type="molecule type" value="Genomic_DNA"/>
</dbReference>
<protein>
    <submittedName>
        <fullName evidence="1">Uncharacterized protein</fullName>
    </submittedName>
</protein>
<dbReference type="OrthoDB" id="1187827at2"/>
<accession>A0A1I3S134</accession>
<gene>
    <name evidence="1" type="ORF">SAMN04487893_10990</name>
</gene>
<name>A0A1I3S134_9FLAO</name>
<proteinExistence type="predicted"/>
<evidence type="ECO:0000313" key="1">
    <source>
        <dbReference type="EMBL" id="SFJ52554.1"/>
    </source>
</evidence>
<keyword evidence="2" id="KW-1185">Reference proteome</keyword>
<dbReference type="STRING" id="1150112.SAMN04487893_10990"/>
<reference evidence="2" key="1">
    <citation type="submission" date="2016-10" db="EMBL/GenBank/DDBJ databases">
        <authorList>
            <person name="Varghese N."/>
            <person name="Submissions S."/>
        </authorList>
    </citation>
    <scope>NUCLEOTIDE SEQUENCE [LARGE SCALE GENOMIC DNA]</scope>
    <source>
        <strain evidence="2">DSM 26542</strain>
    </source>
</reference>
<dbReference type="AlphaFoldDB" id="A0A1I3S134"/>
<dbReference type="Proteomes" id="UP000243887">
    <property type="component" value="Unassembled WGS sequence"/>
</dbReference>
<dbReference type="RefSeq" id="WP_090679405.1">
    <property type="nucleotide sequence ID" value="NZ_FORU01000009.1"/>
</dbReference>